<dbReference type="Pfam" id="PF20789">
    <property type="entry name" value="4HBT_3C"/>
    <property type="match status" value="1"/>
</dbReference>
<keyword evidence="4" id="KW-1185">Reference proteome</keyword>
<comment type="caution">
    <text evidence="3">The sequence shown here is derived from an EMBL/GenBank/DDBJ whole genome shotgun (WGS) entry which is preliminary data.</text>
</comment>
<evidence type="ECO:0000313" key="3">
    <source>
        <dbReference type="EMBL" id="KIF80117.1"/>
    </source>
</evidence>
<dbReference type="InterPro" id="IPR049450">
    <property type="entry name" value="ACOT8-like_C"/>
</dbReference>
<evidence type="ECO:0000259" key="2">
    <source>
        <dbReference type="Pfam" id="PF20789"/>
    </source>
</evidence>
<dbReference type="Pfam" id="PF13622">
    <property type="entry name" value="4HBT_3"/>
    <property type="match status" value="1"/>
</dbReference>
<dbReference type="InterPro" id="IPR052389">
    <property type="entry name" value="Sec_Metab_Biosynth-Assoc"/>
</dbReference>
<dbReference type="InterPro" id="IPR042171">
    <property type="entry name" value="Acyl-CoA_hotdog"/>
</dbReference>
<feature type="domain" description="Acyl-CoA thioesterase-like N-terminal HotDog" evidence="1">
    <location>
        <begin position="29"/>
        <end position="112"/>
    </location>
</feature>
<name>A0A0C1YHX5_9BURK</name>
<dbReference type="SUPFAM" id="SSF54637">
    <property type="entry name" value="Thioesterase/thiol ester dehydrase-isomerase"/>
    <property type="match status" value="2"/>
</dbReference>
<dbReference type="Proteomes" id="UP000031572">
    <property type="component" value="Unassembled WGS sequence"/>
</dbReference>
<dbReference type="AlphaFoldDB" id="A0A0C1YHX5"/>
<dbReference type="OrthoDB" id="4370297at2"/>
<dbReference type="PANTHER" id="PTHR38110:SF1">
    <property type="entry name" value="THIOESTERASE DOMAIN-CONTAINING PROTEIN"/>
    <property type="match status" value="1"/>
</dbReference>
<dbReference type="RefSeq" id="WP_040039030.1">
    <property type="nucleotide sequence ID" value="NZ_JWJG01000028.1"/>
</dbReference>
<dbReference type="InterPro" id="IPR049449">
    <property type="entry name" value="TesB_ACOT8-like_N"/>
</dbReference>
<dbReference type="Gene3D" id="2.40.160.210">
    <property type="entry name" value="Acyl-CoA thioesterase, double hotdog domain"/>
    <property type="match status" value="1"/>
</dbReference>
<sequence>MISSDHPFDQAILLVPAESGTYSGHTSEHYWNAISPFGGTTVATLLQAMLQHPHRLGDPLSMTVNFAGPIRQGEFTVQATVARSGRSTQHWQMEIRQAGDEQPVVTGTAVFAVRRDTWSDTEATLPDAAPPTALARYEPPTKVPFLQMYDMRYADCDPLAGGADSTTQCWISDVPPRRLDFPSIAAYCDSFVPRLFVRKGGARPISTVTLSINFHVDSAALAQQHGRHAFGKARANAFNGGYYDQEGQLWAEDGTLLATTHQLVWFRE</sequence>
<reference evidence="3 4" key="1">
    <citation type="submission" date="2014-12" db="EMBL/GenBank/DDBJ databases">
        <title>Denitrispirillum autotrophicum gen. nov., sp. nov., Denitrifying, Facultatively Autotrophic Bacteria Isolated from Rice Paddy Soil.</title>
        <authorList>
            <person name="Ishii S."/>
            <person name="Ashida N."/>
            <person name="Ohno H."/>
            <person name="Otsuka S."/>
            <person name="Yokota A."/>
            <person name="Senoo K."/>
        </authorList>
    </citation>
    <scope>NUCLEOTIDE SEQUENCE [LARGE SCALE GENOMIC DNA]</scope>
    <source>
        <strain evidence="3 4">TSA66</strain>
    </source>
</reference>
<gene>
    <name evidence="3" type="ORF">TSA66_03735</name>
</gene>
<proteinExistence type="predicted"/>
<evidence type="ECO:0000259" key="1">
    <source>
        <dbReference type="Pfam" id="PF13622"/>
    </source>
</evidence>
<dbReference type="CDD" id="cd03443">
    <property type="entry name" value="PaaI_thioesterase"/>
    <property type="match status" value="1"/>
</dbReference>
<dbReference type="STRING" id="709839.TSA66_03735"/>
<organism evidence="3 4">
    <name type="scientific">Noviherbaspirillum autotrophicum</name>
    <dbReference type="NCBI Taxonomy" id="709839"/>
    <lineage>
        <taxon>Bacteria</taxon>
        <taxon>Pseudomonadati</taxon>
        <taxon>Pseudomonadota</taxon>
        <taxon>Betaproteobacteria</taxon>
        <taxon>Burkholderiales</taxon>
        <taxon>Oxalobacteraceae</taxon>
        <taxon>Noviherbaspirillum</taxon>
    </lineage>
</organism>
<dbReference type="InterPro" id="IPR029069">
    <property type="entry name" value="HotDog_dom_sf"/>
</dbReference>
<feature type="domain" description="Acyl-CoA thioesterase-like C-terminal" evidence="2">
    <location>
        <begin position="138"/>
        <end position="265"/>
    </location>
</feature>
<dbReference type="PANTHER" id="PTHR38110">
    <property type="entry name" value="CHROMOSOME 23, WHOLE GENOME SHOTGUN SEQUENCE"/>
    <property type="match status" value="1"/>
</dbReference>
<evidence type="ECO:0008006" key="5">
    <source>
        <dbReference type="Google" id="ProtNLM"/>
    </source>
</evidence>
<accession>A0A0C1YHX5</accession>
<dbReference type="EMBL" id="JWJG01000028">
    <property type="protein sequence ID" value="KIF80117.1"/>
    <property type="molecule type" value="Genomic_DNA"/>
</dbReference>
<protein>
    <recommendedName>
        <fullName evidence="5">Acyl-CoA thioesterase</fullName>
    </recommendedName>
</protein>
<evidence type="ECO:0000313" key="4">
    <source>
        <dbReference type="Proteomes" id="UP000031572"/>
    </source>
</evidence>